<gene>
    <name evidence="1" type="ORF">FHU40_000637</name>
</gene>
<accession>A0A7W4VS85</accession>
<evidence type="ECO:0008006" key="3">
    <source>
        <dbReference type="Google" id="ProtNLM"/>
    </source>
</evidence>
<dbReference type="SUPFAM" id="SSF50969">
    <property type="entry name" value="YVTN repeat-like/Quinoprotein amine dehydrogenase"/>
    <property type="match status" value="1"/>
</dbReference>
<proteinExistence type="predicted"/>
<name>A0A7W4VS85_9ACTN</name>
<reference evidence="1 2" key="1">
    <citation type="submission" date="2020-08" db="EMBL/GenBank/DDBJ databases">
        <title>Sequencing the genomes of 1000 actinobacteria strains.</title>
        <authorList>
            <person name="Klenk H.-P."/>
        </authorList>
    </citation>
    <scope>NUCLEOTIDE SEQUENCE [LARGE SCALE GENOMIC DNA]</scope>
    <source>
        <strain evidence="1 2">DSM 105498</strain>
    </source>
</reference>
<evidence type="ECO:0000313" key="1">
    <source>
        <dbReference type="EMBL" id="MBB3040836.1"/>
    </source>
</evidence>
<organism evidence="1 2">
    <name type="scientific">Nocardioides soli</name>
    <dbReference type="NCBI Taxonomy" id="1036020"/>
    <lineage>
        <taxon>Bacteria</taxon>
        <taxon>Bacillati</taxon>
        <taxon>Actinomycetota</taxon>
        <taxon>Actinomycetes</taxon>
        <taxon>Propionibacteriales</taxon>
        <taxon>Nocardioidaceae</taxon>
        <taxon>Nocardioides</taxon>
    </lineage>
</organism>
<dbReference type="Proteomes" id="UP000589626">
    <property type="component" value="Unassembled WGS sequence"/>
</dbReference>
<comment type="caution">
    <text evidence="1">The sequence shown here is derived from an EMBL/GenBank/DDBJ whole genome shotgun (WGS) entry which is preliminary data.</text>
</comment>
<dbReference type="EMBL" id="JACHWR010000001">
    <property type="protein sequence ID" value="MBB3040836.1"/>
    <property type="molecule type" value="Genomic_DNA"/>
</dbReference>
<dbReference type="AlphaFoldDB" id="A0A7W4VS85"/>
<dbReference type="Gene3D" id="2.120.10.30">
    <property type="entry name" value="TolB, C-terminal domain"/>
    <property type="match status" value="1"/>
</dbReference>
<evidence type="ECO:0000313" key="2">
    <source>
        <dbReference type="Proteomes" id="UP000589626"/>
    </source>
</evidence>
<dbReference type="InterPro" id="IPR011042">
    <property type="entry name" value="6-blade_b-propeller_TolB-like"/>
</dbReference>
<dbReference type="InterPro" id="IPR011044">
    <property type="entry name" value="Quino_amine_DH_bsu"/>
</dbReference>
<keyword evidence="2" id="KW-1185">Reference proteome</keyword>
<sequence length="320" mass="34224">MAPLRTALPRVLHIDDAAGAPSLHAAPIESAILAAGTDPQWFGVGEVGLMSPDGQWRIVDRDRLGMRKSDIVEQQFELSPNGRQLALGDQYGVVVVDLASGAATRVEVPFRDPVLHWWTPDGAGVVVTARGGGGKAQVVRPRDRAAEPLGYDPWSSSVDRDGRVVEFVRNSGWAGSDRFAPGDVFTAVRTWPERGEASEVARLENAVPSDAEVGSHLSTLVGVVQGAYPQGRKLARGVLAIDPTTGQSRGLLELAPDQIVWASVIGALDRRWLLLHIPYGPGGGLCAWDPVAAELRGVMTTDEQATIVSLATDLMRRSPR</sequence>
<dbReference type="RefSeq" id="WP_183590818.1">
    <property type="nucleotide sequence ID" value="NZ_JACHWR010000001.1"/>
</dbReference>
<protein>
    <recommendedName>
        <fullName evidence="3">WD40 repeat domain-containing protein</fullName>
    </recommendedName>
</protein>